<sequence length="122" mass="13934">MDDTKLSDIRNGTVMLATNGRLVFFYRVLREDGSVENHFPEQLWYSHVLLTMKKSSYTEELAVAAARIKHLEFKENHLRWLENGNLHSSVFSPADAESGDSKVKNQNRNTEGNMFSFTPVLG</sequence>
<gene>
    <name evidence="2" type="ORF">V6N11_038229</name>
</gene>
<protein>
    <submittedName>
        <fullName evidence="2">Uncharacterized protein</fullName>
    </submittedName>
</protein>
<evidence type="ECO:0000313" key="2">
    <source>
        <dbReference type="EMBL" id="KAK9025360.1"/>
    </source>
</evidence>
<feature type="compositionally biased region" description="Polar residues" evidence="1">
    <location>
        <begin position="104"/>
        <end position="116"/>
    </location>
</feature>
<evidence type="ECO:0000256" key="1">
    <source>
        <dbReference type="SAM" id="MobiDB-lite"/>
    </source>
</evidence>
<feature type="region of interest" description="Disordered" evidence="1">
    <location>
        <begin position="91"/>
        <end position="122"/>
    </location>
</feature>
<reference evidence="2 3" key="1">
    <citation type="journal article" date="2024" name="G3 (Bethesda)">
        <title>Genome assembly of Hibiscus sabdariffa L. provides insights into metabolisms of medicinal natural products.</title>
        <authorList>
            <person name="Kim T."/>
        </authorList>
    </citation>
    <scope>NUCLEOTIDE SEQUENCE [LARGE SCALE GENOMIC DNA]</scope>
    <source>
        <strain evidence="2">TK-2024</strain>
        <tissue evidence="2">Old leaves</tissue>
    </source>
</reference>
<proteinExistence type="predicted"/>
<comment type="caution">
    <text evidence="2">The sequence shown here is derived from an EMBL/GenBank/DDBJ whole genome shotgun (WGS) entry which is preliminary data.</text>
</comment>
<keyword evidence="3" id="KW-1185">Reference proteome</keyword>
<evidence type="ECO:0000313" key="3">
    <source>
        <dbReference type="Proteomes" id="UP001396334"/>
    </source>
</evidence>
<dbReference type="Proteomes" id="UP001396334">
    <property type="component" value="Unassembled WGS sequence"/>
</dbReference>
<organism evidence="2 3">
    <name type="scientific">Hibiscus sabdariffa</name>
    <name type="common">roselle</name>
    <dbReference type="NCBI Taxonomy" id="183260"/>
    <lineage>
        <taxon>Eukaryota</taxon>
        <taxon>Viridiplantae</taxon>
        <taxon>Streptophyta</taxon>
        <taxon>Embryophyta</taxon>
        <taxon>Tracheophyta</taxon>
        <taxon>Spermatophyta</taxon>
        <taxon>Magnoliopsida</taxon>
        <taxon>eudicotyledons</taxon>
        <taxon>Gunneridae</taxon>
        <taxon>Pentapetalae</taxon>
        <taxon>rosids</taxon>
        <taxon>malvids</taxon>
        <taxon>Malvales</taxon>
        <taxon>Malvaceae</taxon>
        <taxon>Malvoideae</taxon>
        <taxon>Hibiscus</taxon>
    </lineage>
</organism>
<name>A0ABR2SJF1_9ROSI</name>
<accession>A0ABR2SJF1</accession>
<dbReference type="EMBL" id="JBBPBN010000013">
    <property type="protein sequence ID" value="KAK9025360.1"/>
    <property type="molecule type" value="Genomic_DNA"/>
</dbReference>